<feature type="region of interest" description="Disordered" evidence="1">
    <location>
        <begin position="251"/>
        <end position="307"/>
    </location>
</feature>
<comment type="caution">
    <text evidence="2">The sequence shown here is derived from an EMBL/GenBank/DDBJ whole genome shotgun (WGS) entry which is preliminary data.</text>
</comment>
<evidence type="ECO:0000256" key="1">
    <source>
        <dbReference type="SAM" id="MobiDB-lite"/>
    </source>
</evidence>
<keyword evidence="3" id="KW-1185">Reference proteome</keyword>
<evidence type="ECO:0000313" key="3">
    <source>
        <dbReference type="Proteomes" id="UP001151760"/>
    </source>
</evidence>
<name>A0ABQ5B2T1_9ASTR</name>
<feature type="compositionally biased region" description="Polar residues" evidence="1">
    <location>
        <begin position="260"/>
        <end position="269"/>
    </location>
</feature>
<organism evidence="2 3">
    <name type="scientific">Tanacetum coccineum</name>
    <dbReference type="NCBI Taxonomy" id="301880"/>
    <lineage>
        <taxon>Eukaryota</taxon>
        <taxon>Viridiplantae</taxon>
        <taxon>Streptophyta</taxon>
        <taxon>Embryophyta</taxon>
        <taxon>Tracheophyta</taxon>
        <taxon>Spermatophyta</taxon>
        <taxon>Magnoliopsida</taxon>
        <taxon>eudicotyledons</taxon>
        <taxon>Gunneridae</taxon>
        <taxon>Pentapetalae</taxon>
        <taxon>asterids</taxon>
        <taxon>campanulids</taxon>
        <taxon>Asterales</taxon>
        <taxon>Asteraceae</taxon>
        <taxon>Asteroideae</taxon>
        <taxon>Anthemideae</taxon>
        <taxon>Anthemidinae</taxon>
        <taxon>Tanacetum</taxon>
    </lineage>
</organism>
<evidence type="ECO:0000313" key="2">
    <source>
        <dbReference type="EMBL" id="GJT08447.1"/>
    </source>
</evidence>
<feature type="region of interest" description="Disordered" evidence="1">
    <location>
        <begin position="42"/>
        <end position="62"/>
    </location>
</feature>
<gene>
    <name evidence="2" type="ORF">Tco_0842909</name>
</gene>
<dbReference type="Proteomes" id="UP001151760">
    <property type="component" value="Unassembled WGS sequence"/>
</dbReference>
<feature type="region of interest" description="Disordered" evidence="1">
    <location>
        <begin position="463"/>
        <end position="529"/>
    </location>
</feature>
<accession>A0ABQ5B2T1</accession>
<dbReference type="EMBL" id="BQNB010012831">
    <property type="protein sequence ID" value="GJT08447.1"/>
    <property type="molecule type" value="Genomic_DNA"/>
</dbReference>
<reference evidence="2" key="2">
    <citation type="submission" date="2022-01" db="EMBL/GenBank/DDBJ databases">
        <authorList>
            <person name="Yamashiro T."/>
            <person name="Shiraishi A."/>
            <person name="Satake H."/>
            <person name="Nakayama K."/>
        </authorList>
    </citation>
    <scope>NUCLEOTIDE SEQUENCE</scope>
</reference>
<protein>
    <submittedName>
        <fullName evidence="2">Uncharacterized protein</fullName>
    </submittedName>
</protein>
<proteinExistence type="predicted"/>
<sequence>MVIVPIHQASALVPPLFTPVIDISSPPKPASSTTQAPIFTTTTTTTTTTLPPPPQQQSTTESELVEHKMADENIPATAPTIYDDQILPFAAWVPIRKSNYVLVFTKKSKNHSYRFMDNLPKHNVFRASTAQIPHSSVCVKLVGDAIMDFVNELGYPEERLLDMIGPDIQFVRCSRELLQVLMLTMLNLYPASLFHLAEDLRLGNLKFVPKGKEDEVFGMPIPNELISHNIRNAPYYNAYLEMVAKHDQKVAAEKEENKKTASVKQPKSKSATEKSCKPAPASKPKTAKEKPSKPSIAKPPKLKPFKENQAHVGGVAIREPVAEATRPLPVVEGKGKAIVTEEQVPITESIVDKQVNLEEKTAELDQDQAGLNLEIWEDAYSIGDRFITMKSTEDETRNTQRWKHKWVFTLELRDLPHKIDETVLETVKEAIQSGTYKSLPEHVALYEALEASMAQAQRDEFLAEKDKSCKRCPPQSSTWKKSDTGDTPSSSSKQQSGHHSEQPVKDIPMPYTANISDSEDTDYAHLPKTKQRPEWLKPIPEEYRPTTPEPDWSIPMNDLPELENNWANALAKSYKDPKENKLLRKTEDMGSFITWFCKRIRKKKLSKSNLEGPSFKAIDFGSEELVPSLWIKSGREYDISVVYGNSHWWFKRKEFYIIRHSAPFDRTKVRSHMRILSVVSLKTLERYGYAYLKEIVLRRADYKEYKISKVDFKNLHPNDFEDLYLLHLQGQLNHLSDDDKVHLFNAVNLWIRNIIIRKRVEDLQLGIEIIKPRAVIYRDKNDQKKMMRETKVHKFNDGTLNRILDKLDHMVKDFKLYEYNKGMET</sequence>
<reference evidence="2" key="1">
    <citation type="journal article" date="2022" name="Int. J. Mol. Sci.">
        <title>Draft Genome of Tanacetum Coccineum: Genomic Comparison of Closely Related Tanacetum-Family Plants.</title>
        <authorList>
            <person name="Yamashiro T."/>
            <person name="Shiraishi A."/>
            <person name="Nakayama K."/>
            <person name="Satake H."/>
        </authorList>
    </citation>
    <scope>NUCLEOTIDE SEQUENCE</scope>
</reference>